<reference evidence="2" key="1">
    <citation type="submission" date="2023-07" db="EMBL/GenBank/DDBJ databases">
        <title>Dyadobacter sp. nov 'subterranea' isolated from contaminted grondwater.</title>
        <authorList>
            <person name="Szabo I."/>
            <person name="Al-Omari J."/>
            <person name="Szerdahelyi S.G."/>
            <person name="Rado J."/>
        </authorList>
    </citation>
    <scope>NUCLEOTIDE SEQUENCE [LARGE SCALE GENOMIC DNA]</scope>
    <source>
        <strain evidence="2">UP-52</strain>
    </source>
</reference>
<keyword evidence="1" id="KW-0808">Transferase</keyword>
<evidence type="ECO:0000313" key="2">
    <source>
        <dbReference type="Proteomes" id="UP000634134"/>
    </source>
</evidence>
<organism evidence="1 2">
    <name type="scientific">Dyadobacter subterraneus</name>
    <dbReference type="NCBI Taxonomy" id="2773304"/>
    <lineage>
        <taxon>Bacteria</taxon>
        <taxon>Pseudomonadati</taxon>
        <taxon>Bacteroidota</taxon>
        <taxon>Cytophagia</taxon>
        <taxon>Cytophagales</taxon>
        <taxon>Spirosomataceae</taxon>
        <taxon>Dyadobacter</taxon>
    </lineage>
</organism>
<dbReference type="Pfam" id="PF08843">
    <property type="entry name" value="AbiEii"/>
    <property type="match status" value="1"/>
</dbReference>
<dbReference type="GO" id="GO:0016740">
    <property type="term" value="F:transferase activity"/>
    <property type="evidence" value="ECO:0007669"/>
    <property type="project" value="UniProtKB-KW"/>
</dbReference>
<accession>A0ABR9W933</accession>
<keyword evidence="2" id="KW-1185">Reference proteome</keyword>
<evidence type="ECO:0000313" key="1">
    <source>
        <dbReference type="EMBL" id="MBE9461634.1"/>
    </source>
</evidence>
<dbReference type="RefSeq" id="WP_194119900.1">
    <property type="nucleotide sequence ID" value="NZ_JACYGY010000001.1"/>
</dbReference>
<sequence length="219" mass="25611">MSKLYYNTVSELLQESLNTLMSAQEFVSFRLVGGTALSLQLGHRTSIDIDLFSDSSYGSIDFDKIEHFLKNTFSYLDHFSEFLPGMGKSYTIGTNRDNLIKLDIYYTDKFIHPVFEKDTIRMATVDEIVAMKIDVVQRGGRKKDFWDLHELLSNYDIKTMLELHKLRYEFNHDPDLIIHNFIDFTKADNDFDPICLRGKYWEFIKEDIEEAVAKFEIGI</sequence>
<dbReference type="Proteomes" id="UP000634134">
    <property type="component" value="Unassembled WGS sequence"/>
</dbReference>
<gene>
    <name evidence="1" type="ORF">IEE83_07045</name>
</gene>
<comment type="caution">
    <text evidence="1">The sequence shown here is derived from an EMBL/GenBank/DDBJ whole genome shotgun (WGS) entry which is preliminary data.</text>
</comment>
<protein>
    <submittedName>
        <fullName evidence="1">Nucleotidyl transferase AbiEii/AbiGii toxin family protein</fullName>
    </submittedName>
</protein>
<dbReference type="EMBL" id="JACYGY010000001">
    <property type="protein sequence ID" value="MBE9461634.1"/>
    <property type="molecule type" value="Genomic_DNA"/>
</dbReference>
<name>A0ABR9W933_9BACT</name>
<dbReference type="InterPro" id="IPR014942">
    <property type="entry name" value="AbiEii"/>
</dbReference>
<proteinExistence type="predicted"/>